<dbReference type="InterPro" id="IPR003006">
    <property type="entry name" value="Ig/MHC_CS"/>
</dbReference>
<comment type="caution">
    <text evidence="3">The sequence shown here is derived from an EMBL/GenBank/DDBJ whole genome shotgun (WGS) entry which is preliminary data.</text>
</comment>
<feature type="non-terminal residue" evidence="3">
    <location>
        <position position="1"/>
    </location>
</feature>
<gene>
    <name evidence="3" type="primary">Igha2</name>
    <name evidence="3" type="ORF">NOTJUL_R14419</name>
</gene>
<evidence type="ECO:0000256" key="1">
    <source>
        <dbReference type="ARBA" id="ARBA00023319"/>
    </source>
</evidence>
<proteinExistence type="predicted"/>
<evidence type="ECO:0000313" key="3">
    <source>
        <dbReference type="EMBL" id="NXA57377.1"/>
    </source>
</evidence>
<dbReference type="Gene3D" id="2.60.40.10">
    <property type="entry name" value="Immunoglobulins"/>
    <property type="match status" value="3"/>
</dbReference>
<dbReference type="CDD" id="cd05768">
    <property type="entry name" value="IgC1_CH3_IgAGD_CH4_IgAEM"/>
    <property type="match status" value="1"/>
</dbReference>
<dbReference type="FunFam" id="2.60.40.10:FF:000998">
    <property type="entry name" value="Immunoglobulin heavy constant epsilon"/>
    <property type="match status" value="1"/>
</dbReference>
<feature type="non-terminal residue" evidence="3">
    <location>
        <position position="339"/>
    </location>
</feature>
<dbReference type="PANTHER" id="PTHR23411">
    <property type="entry name" value="TAPASIN"/>
    <property type="match status" value="1"/>
</dbReference>
<protein>
    <submittedName>
        <fullName evidence="3">IGHA2 protein</fullName>
    </submittedName>
</protein>
<dbReference type="InterPro" id="IPR013783">
    <property type="entry name" value="Ig-like_fold"/>
</dbReference>
<dbReference type="Proteomes" id="UP000531559">
    <property type="component" value="Unassembled WGS sequence"/>
</dbReference>
<dbReference type="Pfam" id="PF07654">
    <property type="entry name" value="C1-set"/>
    <property type="match status" value="3"/>
</dbReference>
<organism evidence="3 4">
    <name type="scientific">Nothocercus julius</name>
    <dbReference type="NCBI Taxonomy" id="2585813"/>
    <lineage>
        <taxon>Eukaryota</taxon>
        <taxon>Metazoa</taxon>
        <taxon>Chordata</taxon>
        <taxon>Craniata</taxon>
        <taxon>Vertebrata</taxon>
        <taxon>Euteleostomi</taxon>
        <taxon>Archelosauria</taxon>
        <taxon>Archosauria</taxon>
        <taxon>Dinosauria</taxon>
        <taxon>Saurischia</taxon>
        <taxon>Theropoda</taxon>
        <taxon>Coelurosauria</taxon>
        <taxon>Aves</taxon>
        <taxon>Palaeognathae</taxon>
        <taxon>Tinamiformes</taxon>
        <taxon>Tinamidae</taxon>
        <taxon>Nothocercus</taxon>
    </lineage>
</organism>
<dbReference type="SUPFAM" id="SSF48726">
    <property type="entry name" value="Immunoglobulin"/>
    <property type="match status" value="3"/>
</dbReference>
<dbReference type="OrthoDB" id="9394894at2759"/>
<evidence type="ECO:0000259" key="2">
    <source>
        <dbReference type="PROSITE" id="PS50835"/>
    </source>
</evidence>
<dbReference type="FunFam" id="2.60.40.10:FF:000463">
    <property type="entry name" value="Immunoglobulin heavy constant gamma 1"/>
    <property type="match status" value="1"/>
</dbReference>
<dbReference type="SMART" id="SM00407">
    <property type="entry name" value="IGc1"/>
    <property type="match status" value="3"/>
</dbReference>
<keyword evidence="4" id="KW-1185">Reference proteome</keyword>
<dbReference type="PROSITE" id="PS00290">
    <property type="entry name" value="IG_MHC"/>
    <property type="match status" value="1"/>
</dbReference>
<evidence type="ECO:0000313" key="4">
    <source>
        <dbReference type="Proteomes" id="UP000531559"/>
    </source>
</evidence>
<accession>A0A7K7WVI2</accession>
<sequence length="339" mass="36862">VTAQAPVVYPLKPCSCTEDNVTVACLVDHFFPEPVEVSWASHSPYESFVYPASLDADGFYHLGTSLTTTVANLNDNSVSCTVKHETTDTTITKNFSTINTCCFFHPDGTTVIVEVFPPSLEELFVTQNASVTCVATNVRTPGDVHFSWKREKGGALDAVPGEPVHQRNGLYRLSSVLKICSEEWNSDETFTCTVSGPELPEPITKSIKKDTEGPVQAPQVFVFPPPAEELAREETATLTCLATNFRPKDILVTWTQQDQPVPSGSYQVFGPKEDAGGYTVYSLLRTTVAAWQRGDSFACVVAHEGLPLNFVHKSLDKSSGKPTAVNVSVVLADADVTCY</sequence>
<dbReference type="InterPro" id="IPR050380">
    <property type="entry name" value="Immune_Resp_Modulators"/>
</dbReference>
<dbReference type="InterPro" id="IPR036179">
    <property type="entry name" value="Ig-like_dom_sf"/>
</dbReference>
<dbReference type="EMBL" id="VZSV01000595">
    <property type="protein sequence ID" value="NXA57377.1"/>
    <property type="molecule type" value="Genomic_DNA"/>
</dbReference>
<keyword evidence="1" id="KW-0393">Immunoglobulin domain</keyword>
<dbReference type="PROSITE" id="PS50835">
    <property type="entry name" value="IG_LIKE"/>
    <property type="match status" value="3"/>
</dbReference>
<feature type="domain" description="Ig-like" evidence="2">
    <location>
        <begin position="218"/>
        <end position="328"/>
    </location>
</feature>
<name>A0A7K7WVI2_9AVES</name>
<dbReference type="InterPro" id="IPR007110">
    <property type="entry name" value="Ig-like_dom"/>
</dbReference>
<dbReference type="InterPro" id="IPR003597">
    <property type="entry name" value="Ig_C1-set"/>
</dbReference>
<reference evidence="3 4" key="1">
    <citation type="submission" date="2019-09" db="EMBL/GenBank/DDBJ databases">
        <title>Bird 10,000 Genomes (B10K) Project - Family phase.</title>
        <authorList>
            <person name="Zhang G."/>
        </authorList>
    </citation>
    <scope>NUCLEOTIDE SEQUENCE [LARGE SCALE GENOMIC DNA]</scope>
    <source>
        <strain evidence="3">B10K-MSB-01</strain>
    </source>
</reference>
<feature type="domain" description="Ig-like" evidence="2">
    <location>
        <begin position="6"/>
        <end position="96"/>
    </location>
</feature>
<feature type="domain" description="Ig-like" evidence="2">
    <location>
        <begin position="118"/>
        <end position="204"/>
    </location>
</feature>
<dbReference type="AlphaFoldDB" id="A0A7K7WVI2"/>